<name>A0A179BLU2_ACIFR</name>
<proteinExistence type="predicted"/>
<comment type="caution">
    <text evidence="1">The sequence shown here is derived from an EMBL/GenBank/DDBJ whole genome shotgun (WGS) entry which is preliminary data.</text>
</comment>
<dbReference type="EMBL" id="LVXZ01000038">
    <property type="protein sequence ID" value="OAP92632.1"/>
    <property type="molecule type" value="Genomic_DNA"/>
</dbReference>
<evidence type="ECO:0000313" key="1">
    <source>
        <dbReference type="EMBL" id="OAP92632.1"/>
    </source>
</evidence>
<keyword evidence="2" id="KW-1185">Reference proteome</keyword>
<dbReference type="RefSeq" id="WP_064218360.1">
    <property type="nucleotide sequence ID" value="NZ_LVXZ01000038.1"/>
</dbReference>
<evidence type="ECO:0000313" key="2">
    <source>
        <dbReference type="Proteomes" id="UP000078302"/>
    </source>
</evidence>
<dbReference type="AlphaFoldDB" id="A0A179BLU2"/>
<sequence>MPCYIERRKDGGTMFLCGDLGPHCAAGECAAVSGYLCDYPVGEGRTCDLPLCASHAYEVAPNIHYCPGHLMLWKEFRDSGGVQHDLGNVVPYKGDKK</sequence>
<dbReference type="Proteomes" id="UP000078302">
    <property type="component" value="Unassembled WGS sequence"/>
</dbReference>
<organism evidence="1 2">
    <name type="scientific">Acidithiobacillus ferrooxidans</name>
    <name type="common">Thiobacillus ferrooxidans</name>
    <dbReference type="NCBI Taxonomy" id="920"/>
    <lineage>
        <taxon>Bacteria</taxon>
        <taxon>Pseudomonadati</taxon>
        <taxon>Pseudomonadota</taxon>
        <taxon>Acidithiobacillia</taxon>
        <taxon>Acidithiobacillales</taxon>
        <taxon>Acidithiobacillaceae</taxon>
        <taxon>Acidithiobacillus</taxon>
    </lineage>
</organism>
<reference evidence="1 2" key="1">
    <citation type="submission" date="2016-04" db="EMBL/GenBank/DDBJ databases">
        <title>Acidithiobacillus ferrooxidans genome sequencing and assembly.</title>
        <authorList>
            <person name="Zhou Z."/>
        </authorList>
    </citation>
    <scope>NUCLEOTIDE SEQUENCE [LARGE SCALE GENOMIC DNA]</scope>
    <source>
        <strain evidence="1 2">BY0502</strain>
    </source>
</reference>
<gene>
    <name evidence="1" type="ORF">A4H96_03740</name>
</gene>
<accession>A0A179BLU2</accession>
<dbReference type="OrthoDB" id="9009086at2"/>
<protein>
    <submittedName>
        <fullName evidence="1">Uncharacterized protein</fullName>
    </submittedName>
</protein>